<evidence type="ECO:0000313" key="4">
    <source>
        <dbReference type="Proteomes" id="UP000011087"/>
    </source>
</evidence>
<evidence type="ECO:0000313" key="3">
    <source>
        <dbReference type="EnsemblProtists" id="EKX36096"/>
    </source>
</evidence>
<evidence type="ECO:0000313" key="2">
    <source>
        <dbReference type="EMBL" id="EKX36096.1"/>
    </source>
</evidence>
<sequence>MDDGYSNWYPKLRRAAMIFIAVYIVMVWLPSAYSYYFGGSYREDASMEKLHLESPDFSSINPASDTRFISKRMIQGLISSAAFSPTGHSILNLTGPGDVYSRKIVSLKRGSFKGPSLTARPLTSFVLEGVLAHVTFRPDGTVSNCVLLGKGGPALAVDIKAGVWFAQLVFDKPVVIVETEAQEPLTPSSSRIDHNVSSIKVPSFASPEGKRLAARILQQCMS</sequence>
<dbReference type="GeneID" id="17292807"/>
<keyword evidence="1" id="KW-1133">Transmembrane helix</keyword>
<dbReference type="EMBL" id="JH993079">
    <property type="protein sequence ID" value="EKX36096.1"/>
    <property type="molecule type" value="Genomic_DNA"/>
</dbReference>
<organism evidence="2">
    <name type="scientific">Guillardia theta (strain CCMP2712)</name>
    <name type="common">Cryptophyte</name>
    <dbReference type="NCBI Taxonomy" id="905079"/>
    <lineage>
        <taxon>Eukaryota</taxon>
        <taxon>Cryptophyceae</taxon>
        <taxon>Pyrenomonadales</taxon>
        <taxon>Geminigeraceae</taxon>
        <taxon>Guillardia</taxon>
    </lineage>
</organism>
<gene>
    <name evidence="2" type="ORF">GUITHDRAFT_155326</name>
</gene>
<dbReference type="RefSeq" id="XP_005823076.1">
    <property type="nucleotide sequence ID" value="XM_005823019.1"/>
</dbReference>
<dbReference type="HOGENOM" id="CLU_1247410_0_0_1"/>
<keyword evidence="4" id="KW-1185">Reference proteome</keyword>
<dbReference type="KEGG" id="gtt:GUITHDRAFT_155326"/>
<dbReference type="Proteomes" id="UP000011087">
    <property type="component" value="Unassembled WGS sequence"/>
</dbReference>
<name>L1IIN5_GUITC</name>
<reference evidence="3" key="3">
    <citation type="submission" date="2016-03" db="UniProtKB">
        <authorList>
            <consortium name="EnsemblProtists"/>
        </authorList>
    </citation>
    <scope>IDENTIFICATION</scope>
</reference>
<dbReference type="PaxDb" id="55529-EKX36096"/>
<dbReference type="EnsemblProtists" id="EKX36096">
    <property type="protein sequence ID" value="EKX36096"/>
    <property type="gene ID" value="GUITHDRAFT_155326"/>
</dbReference>
<dbReference type="AlphaFoldDB" id="L1IIN5"/>
<accession>L1IIN5</accession>
<protein>
    <submittedName>
        <fullName evidence="2 3">Uncharacterized protein</fullName>
    </submittedName>
</protein>
<keyword evidence="1" id="KW-0812">Transmembrane</keyword>
<proteinExistence type="predicted"/>
<evidence type="ECO:0000256" key="1">
    <source>
        <dbReference type="SAM" id="Phobius"/>
    </source>
</evidence>
<reference evidence="4" key="2">
    <citation type="submission" date="2012-11" db="EMBL/GenBank/DDBJ databases">
        <authorList>
            <person name="Kuo A."/>
            <person name="Curtis B.A."/>
            <person name="Tanifuji G."/>
            <person name="Burki F."/>
            <person name="Gruber A."/>
            <person name="Irimia M."/>
            <person name="Maruyama S."/>
            <person name="Arias M.C."/>
            <person name="Ball S.G."/>
            <person name="Gile G.H."/>
            <person name="Hirakawa Y."/>
            <person name="Hopkins J.F."/>
            <person name="Rensing S.A."/>
            <person name="Schmutz J."/>
            <person name="Symeonidi A."/>
            <person name="Elias M."/>
            <person name="Eveleigh R.J."/>
            <person name="Herman E.K."/>
            <person name="Klute M.J."/>
            <person name="Nakayama T."/>
            <person name="Obornik M."/>
            <person name="Reyes-Prieto A."/>
            <person name="Armbrust E.V."/>
            <person name="Aves S.J."/>
            <person name="Beiko R.G."/>
            <person name="Coutinho P."/>
            <person name="Dacks J.B."/>
            <person name="Durnford D.G."/>
            <person name="Fast N.M."/>
            <person name="Green B.R."/>
            <person name="Grisdale C."/>
            <person name="Hempe F."/>
            <person name="Henrissat B."/>
            <person name="Hoppner M.P."/>
            <person name="Ishida K.-I."/>
            <person name="Kim E."/>
            <person name="Koreny L."/>
            <person name="Kroth P.G."/>
            <person name="Liu Y."/>
            <person name="Malik S.-B."/>
            <person name="Maier U.G."/>
            <person name="McRose D."/>
            <person name="Mock T."/>
            <person name="Neilson J.A."/>
            <person name="Onodera N.T."/>
            <person name="Poole A.M."/>
            <person name="Pritham E.J."/>
            <person name="Richards T.A."/>
            <person name="Rocap G."/>
            <person name="Roy S.W."/>
            <person name="Sarai C."/>
            <person name="Schaack S."/>
            <person name="Shirato S."/>
            <person name="Slamovits C.H."/>
            <person name="Spencer D.F."/>
            <person name="Suzuki S."/>
            <person name="Worden A.Z."/>
            <person name="Zauner S."/>
            <person name="Barry K."/>
            <person name="Bell C."/>
            <person name="Bharti A.K."/>
            <person name="Crow J.A."/>
            <person name="Grimwood J."/>
            <person name="Kramer R."/>
            <person name="Lindquist E."/>
            <person name="Lucas S."/>
            <person name="Salamov A."/>
            <person name="McFadden G.I."/>
            <person name="Lane C.E."/>
            <person name="Keeling P.J."/>
            <person name="Gray M.W."/>
            <person name="Grigoriev I.V."/>
            <person name="Archibald J.M."/>
        </authorList>
    </citation>
    <scope>NUCLEOTIDE SEQUENCE</scope>
    <source>
        <strain evidence="4">CCMP2712</strain>
    </source>
</reference>
<reference evidence="2 4" key="1">
    <citation type="journal article" date="2012" name="Nature">
        <title>Algal genomes reveal evolutionary mosaicism and the fate of nucleomorphs.</title>
        <authorList>
            <consortium name="DOE Joint Genome Institute"/>
            <person name="Curtis B.A."/>
            <person name="Tanifuji G."/>
            <person name="Burki F."/>
            <person name="Gruber A."/>
            <person name="Irimia M."/>
            <person name="Maruyama S."/>
            <person name="Arias M.C."/>
            <person name="Ball S.G."/>
            <person name="Gile G.H."/>
            <person name="Hirakawa Y."/>
            <person name="Hopkins J.F."/>
            <person name="Kuo A."/>
            <person name="Rensing S.A."/>
            <person name="Schmutz J."/>
            <person name="Symeonidi A."/>
            <person name="Elias M."/>
            <person name="Eveleigh R.J."/>
            <person name="Herman E.K."/>
            <person name="Klute M.J."/>
            <person name="Nakayama T."/>
            <person name="Obornik M."/>
            <person name="Reyes-Prieto A."/>
            <person name="Armbrust E.V."/>
            <person name="Aves S.J."/>
            <person name="Beiko R.G."/>
            <person name="Coutinho P."/>
            <person name="Dacks J.B."/>
            <person name="Durnford D.G."/>
            <person name="Fast N.M."/>
            <person name="Green B.R."/>
            <person name="Grisdale C.J."/>
            <person name="Hempel F."/>
            <person name="Henrissat B."/>
            <person name="Hoppner M.P."/>
            <person name="Ishida K."/>
            <person name="Kim E."/>
            <person name="Koreny L."/>
            <person name="Kroth P.G."/>
            <person name="Liu Y."/>
            <person name="Malik S.B."/>
            <person name="Maier U.G."/>
            <person name="McRose D."/>
            <person name="Mock T."/>
            <person name="Neilson J.A."/>
            <person name="Onodera N.T."/>
            <person name="Poole A.M."/>
            <person name="Pritham E.J."/>
            <person name="Richards T.A."/>
            <person name="Rocap G."/>
            <person name="Roy S.W."/>
            <person name="Sarai C."/>
            <person name="Schaack S."/>
            <person name="Shirato S."/>
            <person name="Slamovits C.H."/>
            <person name="Spencer D.F."/>
            <person name="Suzuki S."/>
            <person name="Worden A.Z."/>
            <person name="Zauner S."/>
            <person name="Barry K."/>
            <person name="Bell C."/>
            <person name="Bharti A.K."/>
            <person name="Crow J.A."/>
            <person name="Grimwood J."/>
            <person name="Kramer R."/>
            <person name="Lindquist E."/>
            <person name="Lucas S."/>
            <person name="Salamov A."/>
            <person name="McFadden G.I."/>
            <person name="Lane C.E."/>
            <person name="Keeling P.J."/>
            <person name="Gray M.W."/>
            <person name="Grigoriev I.V."/>
            <person name="Archibald J.M."/>
        </authorList>
    </citation>
    <scope>NUCLEOTIDE SEQUENCE</scope>
    <source>
        <strain evidence="2 4">CCMP2712</strain>
    </source>
</reference>
<keyword evidence="1" id="KW-0472">Membrane</keyword>
<feature type="transmembrane region" description="Helical" evidence="1">
    <location>
        <begin position="15"/>
        <end position="37"/>
    </location>
</feature>